<keyword evidence="7" id="KW-0378">Hydrolase</keyword>
<name>A0A286D716_9GAMM</name>
<feature type="domain" description="Peptidase S54 rhomboid" evidence="6">
    <location>
        <begin position="52"/>
        <end position="197"/>
    </location>
</feature>
<feature type="transmembrane region" description="Helical" evidence="5">
    <location>
        <begin position="60"/>
        <end position="80"/>
    </location>
</feature>
<organism evidence="7 8">
    <name type="scientific">Pseudoxanthomonas wuyuanensis</name>
    <dbReference type="NCBI Taxonomy" id="1073196"/>
    <lineage>
        <taxon>Bacteria</taxon>
        <taxon>Pseudomonadati</taxon>
        <taxon>Pseudomonadota</taxon>
        <taxon>Gammaproteobacteria</taxon>
        <taxon>Lysobacterales</taxon>
        <taxon>Lysobacteraceae</taxon>
        <taxon>Pseudoxanthomonas</taxon>
    </lineage>
</organism>
<keyword evidence="2 5" id="KW-0812">Transmembrane</keyword>
<evidence type="ECO:0000313" key="8">
    <source>
        <dbReference type="Proteomes" id="UP000219374"/>
    </source>
</evidence>
<reference evidence="7 8" key="1">
    <citation type="submission" date="2017-09" db="EMBL/GenBank/DDBJ databases">
        <authorList>
            <person name="Ehlers B."/>
            <person name="Leendertz F.H."/>
        </authorList>
    </citation>
    <scope>NUCLEOTIDE SEQUENCE [LARGE SCALE GENOMIC DNA]</scope>
    <source>
        <strain evidence="7 8">CGMCC 1.10978</strain>
    </source>
</reference>
<evidence type="ECO:0000256" key="2">
    <source>
        <dbReference type="ARBA" id="ARBA00022692"/>
    </source>
</evidence>
<keyword evidence="7" id="KW-0645">Protease</keyword>
<feature type="transmembrane region" description="Helical" evidence="5">
    <location>
        <begin position="12"/>
        <end position="31"/>
    </location>
</feature>
<feature type="transmembrane region" description="Helical" evidence="5">
    <location>
        <begin position="121"/>
        <end position="141"/>
    </location>
</feature>
<dbReference type="GO" id="GO:0016020">
    <property type="term" value="C:membrane"/>
    <property type="evidence" value="ECO:0007669"/>
    <property type="project" value="UniProtKB-SubCell"/>
</dbReference>
<dbReference type="SMART" id="SM01160">
    <property type="entry name" value="DUF1751"/>
    <property type="match status" value="1"/>
</dbReference>
<dbReference type="Gene3D" id="1.20.1540.10">
    <property type="entry name" value="Rhomboid-like"/>
    <property type="match status" value="1"/>
</dbReference>
<comment type="subcellular location">
    <subcellularLocation>
        <location evidence="1">Membrane</location>
        <topology evidence="1">Multi-pass membrane protein</topology>
    </subcellularLocation>
</comment>
<feature type="transmembrane region" description="Helical" evidence="5">
    <location>
        <begin position="161"/>
        <end position="178"/>
    </location>
</feature>
<keyword evidence="8" id="KW-1185">Reference proteome</keyword>
<gene>
    <name evidence="7" type="ORF">SAMN06296416_10449</name>
</gene>
<feature type="transmembrane region" description="Helical" evidence="5">
    <location>
        <begin position="184"/>
        <end position="201"/>
    </location>
</feature>
<evidence type="ECO:0000256" key="1">
    <source>
        <dbReference type="ARBA" id="ARBA00004141"/>
    </source>
</evidence>
<dbReference type="SUPFAM" id="SSF144091">
    <property type="entry name" value="Rhomboid-like"/>
    <property type="match status" value="1"/>
</dbReference>
<dbReference type="Pfam" id="PF01694">
    <property type="entry name" value="Rhomboid"/>
    <property type="match status" value="1"/>
</dbReference>
<dbReference type="RefSeq" id="WP_097121693.1">
    <property type="nucleotide sequence ID" value="NZ_OCND01000004.1"/>
</dbReference>
<evidence type="ECO:0000256" key="4">
    <source>
        <dbReference type="ARBA" id="ARBA00023136"/>
    </source>
</evidence>
<dbReference type="PANTHER" id="PTHR43066">
    <property type="entry name" value="RHOMBOID-RELATED PROTEIN"/>
    <property type="match status" value="1"/>
</dbReference>
<dbReference type="GO" id="GO:0004252">
    <property type="term" value="F:serine-type endopeptidase activity"/>
    <property type="evidence" value="ECO:0007669"/>
    <property type="project" value="InterPro"/>
</dbReference>
<evidence type="ECO:0000259" key="6">
    <source>
        <dbReference type="Pfam" id="PF01694"/>
    </source>
</evidence>
<dbReference type="GO" id="GO:0006508">
    <property type="term" value="P:proteolysis"/>
    <property type="evidence" value="ECO:0007669"/>
    <property type="project" value="UniProtKB-KW"/>
</dbReference>
<evidence type="ECO:0000256" key="3">
    <source>
        <dbReference type="ARBA" id="ARBA00022989"/>
    </source>
</evidence>
<keyword evidence="3 5" id="KW-1133">Transmembrane helix</keyword>
<feature type="transmembrane region" description="Helical" evidence="5">
    <location>
        <begin position="92"/>
        <end position="115"/>
    </location>
</feature>
<evidence type="ECO:0000256" key="5">
    <source>
        <dbReference type="SAM" id="Phobius"/>
    </source>
</evidence>
<dbReference type="Proteomes" id="UP000219374">
    <property type="component" value="Unassembled WGS sequence"/>
</dbReference>
<sequence>MFPRLLPVTQALLIANVAVFLLQMFLAPAVTEPFALWPLNFSGYDAAGYSFMPWQLLTSGFMHGNFSHLLFNMLALWIFGSPLEATWGEKRFLTYYLVCLVGANLCQLLVTSWILSGGGMVYSSLGASGGVFGLLLGYGMLFPNQRMIIFPIPVEIRARTLVIIYGAMALLFGVTGWQPGVGHFAHLGGMLFGWLLIRYWRGQPPFGGKRRGPPRMRVVK</sequence>
<proteinExistence type="predicted"/>
<dbReference type="InterPro" id="IPR035952">
    <property type="entry name" value="Rhomboid-like_sf"/>
</dbReference>
<accession>A0A286D716</accession>
<dbReference type="AlphaFoldDB" id="A0A286D716"/>
<evidence type="ECO:0000313" key="7">
    <source>
        <dbReference type="EMBL" id="SOD54445.1"/>
    </source>
</evidence>
<keyword evidence="4 5" id="KW-0472">Membrane</keyword>
<dbReference type="PANTHER" id="PTHR43066:SF11">
    <property type="entry name" value="PEPTIDASE S54 RHOMBOID DOMAIN-CONTAINING PROTEIN"/>
    <property type="match status" value="1"/>
</dbReference>
<dbReference type="EMBL" id="OCND01000004">
    <property type="protein sequence ID" value="SOD54445.1"/>
    <property type="molecule type" value="Genomic_DNA"/>
</dbReference>
<dbReference type="InterPro" id="IPR022764">
    <property type="entry name" value="Peptidase_S54_rhomboid_dom"/>
</dbReference>
<dbReference type="OrthoDB" id="9814037at2"/>
<protein>
    <submittedName>
        <fullName evidence="7">Membrane associated serine protease, rhomboid family</fullName>
    </submittedName>
</protein>